<proteinExistence type="predicted"/>
<dbReference type="Proteomes" id="UP000540568">
    <property type="component" value="Unassembled WGS sequence"/>
</dbReference>
<accession>A0A7W3JAX5</accession>
<protein>
    <submittedName>
        <fullName evidence="1">GNAT superfamily N-acetyltransferase</fullName>
    </submittedName>
</protein>
<dbReference type="PANTHER" id="PTHR42791:SF1">
    <property type="entry name" value="N-ACETYLTRANSFERASE DOMAIN-CONTAINING PROTEIN"/>
    <property type="match status" value="1"/>
</dbReference>
<dbReference type="SUPFAM" id="SSF55729">
    <property type="entry name" value="Acyl-CoA N-acyltransferases (Nat)"/>
    <property type="match status" value="1"/>
</dbReference>
<reference evidence="1 2" key="1">
    <citation type="submission" date="2020-07" db="EMBL/GenBank/DDBJ databases">
        <title>Sequencing the genomes of 1000 actinobacteria strains.</title>
        <authorList>
            <person name="Klenk H.-P."/>
        </authorList>
    </citation>
    <scope>NUCLEOTIDE SEQUENCE [LARGE SCALE GENOMIC DNA]</scope>
    <source>
        <strain evidence="1 2">DSM 44121</strain>
    </source>
</reference>
<comment type="caution">
    <text evidence="1">The sequence shown here is derived from an EMBL/GenBank/DDBJ whole genome shotgun (WGS) entry which is preliminary data.</text>
</comment>
<gene>
    <name evidence="1" type="ORF">FHX71_003486</name>
</gene>
<dbReference type="RefSeq" id="WP_182618788.1">
    <property type="nucleotide sequence ID" value="NZ_BAAATF010000011.1"/>
</dbReference>
<dbReference type="InterPro" id="IPR052523">
    <property type="entry name" value="Trichothecene_AcTrans"/>
</dbReference>
<keyword evidence="1" id="KW-0808">Transferase</keyword>
<dbReference type="EMBL" id="JACGWV010000002">
    <property type="protein sequence ID" value="MBA8809510.1"/>
    <property type="molecule type" value="Genomic_DNA"/>
</dbReference>
<dbReference type="PANTHER" id="PTHR42791">
    <property type="entry name" value="GNAT FAMILY ACETYLTRANSFERASE"/>
    <property type="match status" value="1"/>
</dbReference>
<dbReference type="Gene3D" id="3.40.630.30">
    <property type="match status" value="1"/>
</dbReference>
<sequence length="217" mass="23835">MRITDFRPRQSKEAARLVAAATTDDPLTIYMVPDAKRRALPTLIHFREALRLITPAQAARVAVQDGRIIGLCHWVNVMKNETHEPIDPRLAHVTGRLERRIGDAWAHLVAVHTALRPVFEGETGWILSALAVHPDHQGVDIDGALLRDGLAEADLDGQPVSLLATAPEEIGFCRQHGFEITETIDELLPGAPPIWKMRRPAVRAGHLPTAPRGATPS</sequence>
<dbReference type="InterPro" id="IPR016181">
    <property type="entry name" value="Acyl_CoA_acyltransferase"/>
</dbReference>
<dbReference type="AlphaFoldDB" id="A0A7W3JAX5"/>
<dbReference type="GO" id="GO:0016740">
    <property type="term" value="F:transferase activity"/>
    <property type="evidence" value="ECO:0007669"/>
    <property type="project" value="UniProtKB-KW"/>
</dbReference>
<evidence type="ECO:0000313" key="1">
    <source>
        <dbReference type="EMBL" id="MBA8809510.1"/>
    </source>
</evidence>
<name>A0A7W3JAX5_9MICO</name>
<organism evidence="1 2">
    <name type="scientific">Promicromonospora sukumoe</name>
    <dbReference type="NCBI Taxonomy" id="88382"/>
    <lineage>
        <taxon>Bacteria</taxon>
        <taxon>Bacillati</taxon>
        <taxon>Actinomycetota</taxon>
        <taxon>Actinomycetes</taxon>
        <taxon>Micrococcales</taxon>
        <taxon>Promicromonosporaceae</taxon>
        <taxon>Promicromonospora</taxon>
    </lineage>
</organism>
<evidence type="ECO:0000313" key="2">
    <source>
        <dbReference type="Proteomes" id="UP000540568"/>
    </source>
</evidence>
<keyword evidence="2" id="KW-1185">Reference proteome</keyword>